<organism evidence="1 2">
    <name type="scientific">Candidatus Falkowbacteria bacterium RIFCSPLOWO2_12_FULL_45_13</name>
    <dbReference type="NCBI Taxonomy" id="1797991"/>
    <lineage>
        <taxon>Bacteria</taxon>
        <taxon>Candidatus Falkowiibacteriota</taxon>
    </lineage>
</organism>
<proteinExistence type="predicted"/>
<comment type="caution">
    <text evidence="1">The sequence shown here is derived from an EMBL/GenBank/DDBJ whole genome shotgun (WGS) entry which is preliminary data.</text>
</comment>
<dbReference type="AlphaFoldDB" id="A0A1F5SWN5"/>
<reference evidence="1 2" key="1">
    <citation type="journal article" date="2016" name="Nat. Commun.">
        <title>Thousands of microbial genomes shed light on interconnected biogeochemical processes in an aquifer system.</title>
        <authorList>
            <person name="Anantharaman K."/>
            <person name="Brown C.T."/>
            <person name="Hug L.A."/>
            <person name="Sharon I."/>
            <person name="Castelle C.J."/>
            <person name="Probst A.J."/>
            <person name="Thomas B.C."/>
            <person name="Singh A."/>
            <person name="Wilkins M.J."/>
            <person name="Karaoz U."/>
            <person name="Brodie E.L."/>
            <person name="Williams K.H."/>
            <person name="Hubbard S.S."/>
            <person name="Banfield J.F."/>
        </authorList>
    </citation>
    <scope>NUCLEOTIDE SEQUENCE [LARGE SCALE GENOMIC DNA]</scope>
</reference>
<protein>
    <recommendedName>
        <fullName evidence="3">Transposase DDE domain-containing protein</fullName>
    </recommendedName>
</protein>
<gene>
    <name evidence="1" type="ORF">A3H09_01205</name>
</gene>
<name>A0A1F5SWN5_9BACT</name>
<evidence type="ECO:0008006" key="3">
    <source>
        <dbReference type="Google" id="ProtNLM"/>
    </source>
</evidence>
<sequence>MTKSRGPVWHKKQKDLNIIPKNLRGVDKQATWSKSMADGWIYGHGTFCLTSHQLPVLGIFQRMPNSRNEAKRMEEEIITYAGIVKKVCMDSKADDQKLYFGLKKNYKIQPVAAPRKNMNKSASRKKMIKDMLTSRNLKDYRDRSITVEPMRGLVKDIFELDKCWMRGNANNRWIFAAMGIAVQMAQSKVLKSKQSTWKIKSYVLGV</sequence>
<evidence type="ECO:0000313" key="1">
    <source>
        <dbReference type="EMBL" id="OGF31062.1"/>
    </source>
</evidence>
<dbReference type="EMBL" id="MFFY01000034">
    <property type="protein sequence ID" value="OGF31062.1"/>
    <property type="molecule type" value="Genomic_DNA"/>
</dbReference>
<accession>A0A1F5SWN5</accession>
<evidence type="ECO:0000313" key="2">
    <source>
        <dbReference type="Proteomes" id="UP000176915"/>
    </source>
</evidence>
<dbReference type="Proteomes" id="UP000176915">
    <property type="component" value="Unassembled WGS sequence"/>
</dbReference>